<evidence type="ECO:0000256" key="3">
    <source>
        <dbReference type="ARBA" id="ARBA00002075"/>
    </source>
</evidence>
<comment type="catalytic activity">
    <reaction evidence="1">
        <text>4 hydroquinone + O2 = 4 benzosemiquinone + 2 H2O</text>
        <dbReference type="Rhea" id="RHEA:11276"/>
        <dbReference type="ChEBI" id="CHEBI:15377"/>
        <dbReference type="ChEBI" id="CHEBI:15379"/>
        <dbReference type="ChEBI" id="CHEBI:17594"/>
        <dbReference type="ChEBI" id="CHEBI:17977"/>
        <dbReference type="EC" id="1.10.3.2"/>
    </reaction>
</comment>
<dbReference type="InterPro" id="IPR011707">
    <property type="entry name" value="Cu-oxidase-like_N"/>
</dbReference>
<dbReference type="InterPro" id="IPR034288">
    <property type="entry name" value="CuRO_1_LCC"/>
</dbReference>
<keyword evidence="8" id="KW-0964">Secreted</keyword>
<dbReference type="Pfam" id="PF07731">
    <property type="entry name" value="Cu-oxidase_2"/>
    <property type="match status" value="1"/>
</dbReference>
<evidence type="ECO:0000256" key="10">
    <source>
        <dbReference type="ARBA" id="ARBA00022737"/>
    </source>
</evidence>
<dbReference type="GO" id="GO:0048046">
    <property type="term" value="C:apoplast"/>
    <property type="evidence" value="ECO:0007669"/>
    <property type="project" value="UniProtKB-SubCell"/>
</dbReference>
<evidence type="ECO:0000256" key="4">
    <source>
        <dbReference type="ARBA" id="ARBA00004271"/>
    </source>
</evidence>
<dbReference type="EC" id="1.10.3.2" evidence="6"/>
<feature type="signal peptide" evidence="15">
    <location>
        <begin position="1"/>
        <end position="29"/>
    </location>
</feature>
<comment type="cofactor">
    <cofactor evidence="2">
        <name>Cu cation</name>
        <dbReference type="ChEBI" id="CHEBI:23378"/>
    </cofactor>
</comment>
<dbReference type="AlphaFoldDB" id="A0A2S3IEX1"/>
<feature type="domain" description="Plastocyanin-like" evidence="18">
    <location>
        <begin position="56"/>
        <end position="150"/>
    </location>
</feature>
<feature type="chain" id="PRO_5015459398" description="laccase" evidence="15">
    <location>
        <begin position="30"/>
        <end position="577"/>
    </location>
</feature>
<dbReference type="Gene3D" id="2.60.40.420">
    <property type="entry name" value="Cupredoxins - blue copper proteins"/>
    <property type="match status" value="3"/>
</dbReference>
<dbReference type="Pfam" id="PF00394">
    <property type="entry name" value="Cu-oxidase"/>
    <property type="match status" value="1"/>
</dbReference>
<dbReference type="GO" id="GO:0046274">
    <property type="term" value="P:lignin catabolic process"/>
    <property type="evidence" value="ECO:0007669"/>
    <property type="project" value="UniProtKB-KW"/>
</dbReference>
<keyword evidence="15" id="KW-0732">Signal</keyword>
<dbReference type="PANTHER" id="PTHR11709">
    <property type="entry name" value="MULTI-COPPER OXIDASE"/>
    <property type="match status" value="1"/>
</dbReference>
<evidence type="ECO:0000256" key="13">
    <source>
        <dbReference type="ARBA" id="ARBA00023185"/>
    </source>
</evidence>
<reference evidence="19" key="1">
    <citation type="submission" date="2018-04" db="EMBL/GenBank/DDBJ databases">
        <title>WGS assembly of Panicum hallii.</title>
        <authorList>
            <person name="Lovell J."/>
            <person name="Jenkins J."/>
            <person name="Lowry D."/>
            <person name="Mamidi S."/>
            <person name="Sreedasyam A."/>
            <person name="Weng X."/>
            <person name="Barry K."/>
            <person name="Bonette J."/>
            <person name="Campitelli B."/>
            <person name="Daum C."/>
            <person name="Gordon S."/>
            <person name="Gould B."/>
            <person name="Lipzen A."/>
            <person name="Macqueen A."/>
            <person name="Palacio-Mejia J."/>
            <person name="Plott C."/>
            <person name="Shakirov E."/>
            <person name="Shu S."/>
            <person name="Yoshinaga Y."/>
            <person name="Zane M."/>
            <person name="Rokhsar D."/>
            <person name="Grimwood J."/>
            <person name="Schmutz J."/>
            <person name="Juenger T."/>
        </authorList>
    </citation>
    <scope>NUCLEOTIDE SEQUENCE [LARGE SCALE GENOMIC DNA]</scope>
    <source>
        <strain evidence="19">FIL2</strain>
    </source>
</reference>
<organism evidence="19">
    <name type="scientific">Panicum hallii</name>
    <dbReference type="NCBI Taxonomy" id="206008"/>
    <lineage>
        <taxon>Eukaryota</taxon>
        <taxon>Viridiplantae</taxon>
        <taxon>Streptophyta</taxon>
        <taxon>Embryophyta</taxon>
        <taxon>Tracheophyta</taxon>
        <taxon>Spermatophyta</taxon>
        <taxon>Magnoliopsida</taxon>
        <taxon>Liliopsida</taxon>
        <taxon>Poales</taxon>
        <taxon>Poaceae</taxon>
        <taxon>PACMAD clade</taxon>
        <taxon>Panicoideae</taxon>
        <taxon>Panicodae</taxon>
        <taxon>Paniceae</taxon>
        <taxon>Panicinae</taxon>
        <taxon>Panicum</taxon>
        <taxon>Panicum sect. Panicum</taxon>
    </lineage>
</organism>
<dbReference type="CDD" id="cd13875">
    <property type="entry name" value="CuRO_2_LCC_plant"/>
    <property type="match status" value="1"/>
</dbReference>
<dbReference type="Pfam" id="PF07732">
    <property type="entry name" value="Cu-oxidase_3"/>
    <property type="match status" value="1"/>
</dbReference>
<evidence type="ECO:0000256" key="5">
    <source>
        <dbReference type="ARBA" id="ARBA00010609"/>
    </source>
</evidence>
<keyword evidence="9" id="KW-0479">Metal-binding</keyword>
<dbReference type="InterPro" id="IPR008972">
    <property type="entry name" value="Cupredoxin"/>
</dbReference>
<keyword evidence="10" id="KW-0677">Repeat</keyword>
<keyword evidence="13" id="KW-0439">Lignin degradation</keyword>
<comment type="function">
    <text evidence="3">Lignin degradation and detoxification of lignin-derived products.</text>
</comment>
<evidence type="ECO:0000259" key="18">
    <source>
        <dbReference type="Pfam" id="PF07732"/>
    </source>
</evidence>
<evidence type="ECO:0000256" key="15">
    <source>
        <dbReference type="SAM" id="SignalP"/>
    </source>
</evidence>
<dbReference type="PANTHER" id="PTHR11709:SF356">
    <property type="entry name" value="LACCASE"/>
    <property type="match status" value="1"/>
</dbReference>
<evidence type="ECO:0000256" key="12">
    <source>
        <dbReference type="ARBA" id="ARBA00023008"/>
    </source>
</evidence>
<keyword evidence="7" id="KW-0052">Apoplast</keyword>
<evidence type="ECO:0000256" key="7">
    <source>
        <dbReference type="ARBA" id="ARBA00022523"/>
    </source>
</evidence>
<gene>
    <name evidence="19" type="ORF">PAHAL_8G214400</name>
</gene>
<keyword evidence="12" id="KW-0186">Copper</keyword>
<evidence type="ECO:0000256" key="2">
    <source>
        <dbReference type="ARBA" id="ARBA00001935"/>
    </source>
</evidence>
<evidence type="ECO:0000313" key="19">
    <source>
        <dbReference type="EMBL" id="PAN43159.1"/>
    </source>
</evidence>
<dbReference type="GO" id="GO:0052716">
    <property type="term" value="F:hydroquinone:oxygen oxidoreductase activity"/>
    <property type="evidence" value="ECO:0007669"/>
    <property type="project" value="UniProtKB-EC"/>
</dbReference>
<comment type="similarity">
    <text evidence="5">Belongs to the multicopper oxidase family.</text>
</comment>
<dbReference type="Proteomes" id="UP000243499">
    <property type="component" value="Chromosome 8"/>
</dbReference>
<sequence>MGSWSGLRAAVVAVVFVLSAIHVLPAAAAAAVEHTFVVSRVNMTHLCKGDAGDSGDGQLPGPAIEVTEGDSVAVQVINMSPYNVTIHWHGVKQRLNCWADGVPMITQCPIQPGHNFTYRFNVVGQEGTLWWHAHVSCLQASVHGPLIIIRPRQGASSYPFPKPHMEVPIVIGEWWETDLVQVARNLTHGFFGFNPSAATLNGKLGDLYNCSGAMEESFVLDVERGKTYLLRLINAALMSEYYLKIAGHKFTVVSADANYVNPYTTDIIVIAPGETVDALLVADAPPGRYYMVALANQPSIANPPVPKTITRGTSNDPDNGVAGHGSRSCDEGDEEAASNNTDVPSAPEMPSLHDMAPSYYFHGNLTSSRRSQQHRRSVPAHVDERLIVPLSVGSVCRHGQSSCKRSGCIESIIVVTMNNVSFQIPDAATVPLLEAHYHGCDGKAAGMELYTLPDRPPMPFNFTDAPSSRLDFGPIEARPEPTEKAMTARRFRHGHGNYDAVRDVAQYNLVDPPVRNTVLVPRLGWAIVRFVTDNPGVWYLHCHYEFHVAAVFIVEDGPTVNSTLPPPPCRSSKVWRP</sequence>
<comment type="subcellular location">
    <subcellularLocation>
        <location evidence="4">Secreted</location>
        <location evidence="4">Extracellular space</location>
        <location evidence="4">Apoplast</location>
    </subcellularLocation>
</comment>
<evidence type="ECO:0000259" key="16">
    <source>
        <dbReference type="Pfam" id="PF00394"/>
    </source>
</evidence>
<dbReference type="SUPFAM" id="SSF49503">
    <property type="entry name" value="Cupredoxins"/>
    <property type="match status" value="3"/>
</dbReference>
<evidence type="ECO:0000256" key="8">
    <source>
        <dbReference type="ARBA" id="ARBA00022525"/>
    </source>
</evidence>
<name>A0A2S3IEX1_9POAL</name>
<dbReference type="InterPro" id="IPR011706">
    <property type="entry name" value="Cu-oxidase_C"/>
</dbReference>
<evidence type="ECO:0000256" key="14">
    <source>
        <dbReference type="SAM" id="MobiDB-lite"/>
    </source>
</evidence>
<evidence type="ECO:0000256" key="1">
    <source>
        <dbReference type="ARBA" id="ARBA00000349"/>
    </source>
</evidence>
<dbReference type="GO" id="GO:0005507">
    <property type="term" value="F:copper ion binding"/>
    <property type="evidence" value="ECO:0007669"/>
    <property type="project" value="InterPro"/>
</dbReference>
<proteinExistence type="inferred from homology"/>
<dbReference type="Gramene" id="PAN43159">
    <property type="protein sequence ID" value="PAN43159"/>
    <property type="gene ID" value="PAHAL_8G214400"/>
</dbReference>
<keyword evidence="11" id="KW-0560">Oxidoreductase</keyword>
<feature type="region of interest" description="Disordered" evidence="14">
    <location>
        <begin position="302"/>
        <end position="349"/>
    </location>
</feature>
<dbReference type="InterPro" id="IPR001117">
    <property type="entry name" value="Cu-oxidase_2nd"/>
</dbReference>
<evidence type="ECO:0000256" key="11">
    <source>
        <dbReference type="ARBA" id="ARBA00023002"/>
    </source>
</evidence>
<evidence type="ECO:0000259" key="17">
    <source>
        <dbReference type="Pfam" id="PF07731"/>
    </source>
</evidence>
<feature type="domain" description="Plastocyanin-like" evidence="16">
    <location>
        <begin position="166"/>
        <end position="299"/>
    </location>
</feature>
<dbReference type="EMBL" id="CM008053">
    <property type="protein sequence ID" value="PAN43159.1"/>
    <property type="molecule type" value="Genomic_DNA"/>
</dbReference>
<feature type="domain" description="Plastocyanin-like" evidence="17">
    <location>
        <begin position="494"/>
        <end position="550"/>
    </location>
</feature>
<protein>
    <recommendedName>
        <fullName evidence="6">laccase</fullName>
        <ecNumber evidence="6">1.10.3.2</ecNumber>
    </recommendedName>
</protein>
<evidence type="ECO:0000256" key="6">
    <source>
        <dbReference type="ARBA" id="ARBA00012297"/>
    </source>
</evidence>
<dbReference type="CDD" id="cd13849">
    <property type="entry name" value="CuRO_1_LCC_plant"/>
    <property type="match status" value="1"/>
</dbReference>
<dbReference type="InterPro" id="IPR034285">
    <property type="entry name" value="CuRO_2_LCC"/>
</dbReference>
<evidence type="ECO:0000256" key="9">
    <source>
        <dbReference type="ARBA" id="ARBA00022723"/>
    </source>
</evidence>
<accession>A0A2S3IEX1</accession>
<dbReference type="InterPro" id="IPR045087">
    <property type="entry name" value="Cu-oxidase_fam"/>
</dbReference>